<evidence type="ECO:0000313" key="6">
    <source>
        <dbReference type="EMBL" id="HIQ65296.1"/>
    </source>
</evidence>
<dbReference type="InterPro" id="IPR019438">
    <property type="entry name" value="Q_salvage"/>
</dbReference>
<evidence type="ECO:0000256" key="4">
    <source>
        <dbReference type="ARBA" id="ARBA00035393"/>
    </source>
</evidence>
<dbReference type="Pfam" id="PF10343">
    <property type="entry name" value="Q_salvage"/>
    <property type="match status" value="1"/>
</dbReference>
<proteinExistence type="inferred from homology"/>
<comment type="similarity">
    <text evidence="2">Belongs to the QNG1 protein family.</text>
</comment>
<protein>
    <recommendedName>
        <fullName evidence="3">Queuosine 5'-phosphate N-glycosylase/hydrolase</fullName>
    </recommendedName>
    <alternativeName>
        <fullName evidence="4">Queuosine-nucleotide N-glycosylase/hydrolase</fullName>
    </alternativeName>
</protein>
<evidence type="ECO:0000256" key="2">
    <source>
        <dbReference type="ARBA" id="ARBA00035119"/>
    </source>
</evidence>
<evidence type="ECO:0000256" key="3">
    <source>
        <dbReference type="ARBA" id="ARBA00035306"/>
    </source>
</evidence>
<evidence type="ECO:0000256" key="1">
    <source>
        <dbReference type="ARBA" id="ARBA00022801"/>
    </source>
</evidence>
<dbReference type="AlphaFoldDB" id="A0A9D0Z1F8"/>
<name>A0A9D0Z1F8_9FIRM</name>
<reference evidence="6" key="2">
    <citation type="journal article" date="2021" name="PeerJ">
        <title>Extensive microbial diversity within the chicken gut microbiome revealed by metagenomics and culture.</title>
        <authorList>
            <person name="Gilroy R."/>
            <person name="Ravi A."/>
            <person name="Getino M."/>
            <person name="Pursley I."/>
            <person name="Horton D.L."/>
            <person name="Alikhan N.F."/>
            <person name="Baker D."/>
            <person name="Gharbi K."/>
            <person name="Hall N."/>
            <person name="Watson M."/>
            <person name="Adriaenssens E.M."/>
            <person name="Foster-Nyarko E."/>
            <person name="Jarju S."/>
            <person name="Secka A."/>
            <person name="Antonio M."/>
            <person name="Oren A."/>
            <person name="Chaudhuri R.R."/>
            <person name="La Ragione R."/>
            <person name="Hildebrand F."/>
            <person name="Pallen M.J."/>
        </authorList>
    </citation>
    <scope>NUCLEOTIDE SEQUENCE</scope>
    <source>
        <strain evidence="6">CHK165-10780</strain>
    </source>
</reference>
<comment type="catalytic activity">
    <reaction evidence="5">
        <text>queuosine 5'-phosphate + H2O = queuine + D-ribose 5-phosphate</text>
        <dbReference type="Rhea" id="RHEA:75387"/>
        <dbReference type="ChEBI" id="CHEBI:15377"/>
        <dbReference type="ChEBI" id="CHEBI:17433"/>
        <dbReference type="ChEBI" id="CHEBI:78346"/>
        <dbReference type="ChEBI" id="CHEBI:194371"/>
    </reaction>
    <physiologicalReaction direction="left-to-right" evidence="5">
        <dbReference type="Rhea" id="RHEA:75388"/>
    </physiologicalReaction>
</comment>
<dbReference type="PANTHER" id="PTHR21314">
    <property type="entry name" value="QUEUOSINE 5'-PHOSPHATE N-GLYCOSYLASE_HYDROLASE-RELATED"/>
    <property type="match status" value="1"/>
</dbReference>
<sequence>MLEKILQDAHFVHEHSQDVVIHEDVIDTFVKDFVPGEFWLKSNPFHVLDMSLRDLISFLLVYHTIGDYCFWGDPKWMIQTEDGVLDGSFAIMKLVIQEFQERGNFNLTLDEFQDLLKGNVEIPLLKERYEQLQILNTYLQNHSFYDEIADFNDDVTLFSYLIDHFPYFKDESTYEGRTISFYKRAQLLTSDILHVKEMKGIPVDYTHLVGCADYKIPQVMNSYGMMTYSDSLDQMIATKTEIPEGDAYEVEIRANTLAVIDSIYQKLGGKVPRMDINDSIWLLGQNKEKVKKLYHCTKTTHY</sequence>
<keyword evidence="1" id="KW-0378">Hydrolase</keyword>
<accession>A0A9D0Z1F8</accession>
<dbReference type="GO" id="GO:0016787">
    <property type="term" value="F:hydrolase activity"/>
    <property type="evidence" value="ECO:0007669"/>
    <property type="project" value="UniProtKB-KW"/>
</dbReference>
<dbReference type="PANTHER" id="PTHR21314:SF0">
    <property type="entry name" value="QUEUOSINE 5'-PHOSPHATE N-GLYCOSYLASE_HYDROLASE"/>
    <property type="match status" value="1"/>
</dbReference>
<dbReference type="Proteomes" id="UP000886725">
    <property type="component" value="Unassembled WGS sequence"/>
</dbReference>
<dbReference type="GO" id="GO:0006400">
    <property type="term" value="P:tRNA modification"/>
    <property type="evidence" value="ECO:0007669"/>
    <property type="project" value="TreeGrafter"/>
</dbReference>
<reference evidence="6" key="1">
    <citation type="submission" date="2020-10" db="EMBL/GenBank/DDBJ databases">
        <authorList>
            <person name="Gilroy R."/>
        </authorList>
    </citation>
    <scope>NUCLEOTIDE SEQUENCE</scope>
    <source>
        <strain evidence="6">CHK165-10780</strain>
    </source>
</reference>
<organism evidence="6 7">
    <name type="scientific">Candidatus Faecenecus gallistercoris</name>
    <dbReference type="NCBI Taxonomy" id="2840793"/>
    <lineage>
        <taxon>Bacteria</taxon>
        <taxon>Bacillati</taxon>
        <taxon>Bacillota</taxon>
        <taxon>Bacillota incertae sedis</taxon>
        <taxon>Candidatus Faecenecus</taxon>
    </lineage>
</organism>
<comment type="caution">
    <text evidence="6">The sequence shown here is derived from an EMBL/GenBank/DDBJ whole genome shotgun (WGS) entry which is preliminary data.</text>
</comment>
<evidence type="ECO:0000256" key="5">
    <source>
        <dbReference type="ARBA" id="ARBA00048204"/>
    </source>
</evidence>
<evidence type="ECO:0000313" key="7">
    <source>
        <dbReference type="Proteomes" id="UP000886725"/>
    </source>
</evidence>
<gene>
    <name evidence="6" type="ORF">IAC85_06120</name>
</gene>
<dbReference type="EMBL" id="DVFU01000115">
    <property type="protein sequence ID" value="HIQ65296.1"/>
    <property type="molecule type" value="Genomic_DNA"/>
</dbReference>